<evidence type="ECO:0000313" key="2">
    <source>
        <dbReference type="Proteomes" id="UP000019254"/>
    </source>
</evidence>
<protein>
    <submittedName>
        <fullName evidence="1">Uncharacterized protein</fullName>
    </submittedName>
</protein>
<dbReference type="AlphaFoldDB" id="W7BL40"/>
<reference evidence="1 2" key="1">
    <citation type="journal article" date="2014" name="Int. J. Syst. Evol. Microbiol.">
        <title>Listeria floridensis sp. nov., Listeria aquatica sp. nov., Listeria cornellensis sp. nov., Listeria riparia sp. nov. and Listeria grandensis sp. nov., from agricultural and natural environments.</title>
        <authorList>
            <person name="den Bakker H.C."/>
            <person name="Warchocki S."/>
            <person name="Wright E.M."/>
            <person name="Allred A.F."/>
            <person name="Ahlstrom C."/>
            <person name="Manuel C.S."/>
            <person name="Stasiewicz M.J."/>
            <person name="Burrell A."/>
            <person name="Roof S."/>
            <person name="Strawn L."/>
            <person name="Fortes E.D."/>
            <person name="Nightingale K.K."/>
            <person name="Kephart D."/>
            <person name="Wiedmann M."/>
        </authorList>
    </citation>
    <scope>NUCLEOTIDE SEQUENCE [LARGE SCALE GENOMIC DNA]</scope>
    <source>
        <strain evidence="2">FSL F6-969</strain>
    </source>
</reference>
<accession>W7BL40</accession>
<proteinExistence type="predicted"/>
<name>W7BL40_9LIST</name>
<sequence length="67" mass="8037">MDRMHPEERIYFSLHILMRFGSPIENNTRQLSNFVTSEKIAEYAVTPIDYTIDILQKFPRTNDTFQR</sequence>
<dbReference type="OrthoDB" id="9934271at2"/>
<evidence type="ECO:0000313" key="1">
    <source>
        <dbReference type="EMBL" id="EUJ26572.1"/>
    </source>
</evidence>
<dbReference type="RefSeq" id="WP_036081226.1">
    <property type="nucleotide sequence ID" value="NZ_AODE01000030.1"/>
</dbReference>
<dbReference type="Proteomes" id="UP000019254">
    <property type="component" value="Unassembled WGS sequence"/>
</dbReference>
<comment type="caution">
    <text evidence="1">The sequence shown here is derived from an EMBL/GenBank/DDBJ whole genome shotgun (WGS) entry which is preliminary data.</text>
</comment>
<organism evidence="1 2">
    <name type="scientific">Listeria cornellensis FSL F6-0969</name>
    <dbReference type="NCBI Taxonomy" id="1265820"/>
    <lineage>
        <taxon>Bacteria</taxon>
        <taxon>Bacillati</taxon>
        <taxon>Bacillota</taxon>
        <taxon>Bacilli</taxon>
        <taxon>Bacillales</taxon>
        <taxon>Listeriaceae</taxon>
        <taxon>Listeria</taxon>
    </lineage>
</organism>
<keyword evidence="2" id="KW-1185">Reference proteome</keyword>
<dbReference type="EMBL" id="AODE01000030">
    <property type="protein sequence ID" value="EUJ26572.1"/>
    <property type="molecule type" value="Genomic_DNA"/>
</dbReference>
<gene>
    <name evidence="1" type="ORF">PCORN_14619</name>
</gene>